<protein>
    <submittedName>
        <fullName evidence="1">Uncharacterized protein</fullName>
    </submittedName>
</protein>
<proteinExistence type="predicted"/>
<sequence length="330" mass="37106">MSTSSVQAESDLSTVLPSCSSSNVTLNNDVLTMIFEKVATFGNIKDVLELRTVSSWAAYGIDRSLTRNTHIKVDIRSPIEFRITGLKKEKLPVPEPVIYIQGSRVTPKAAIKLLKFLIGKMRTITELSLNIEDSDLTTFNALLDQLIQADNVKLEVLRLKRVKGGQSIPKVCDLIMANADTLRIVGRIGLSEARALNSSIHLERLSLMTFDLGFEASHTDICEHMLAIARSGTTFKHLSYTSFVGFDPTDDVVQTFLDRCQVTSLRLTMMRGPYIPPQPDYMVGKVRQIDHLELGEVVDKPNIFNSLVTYEKVFKKVFPSVQDIHYFQHW</sequence>
<evidence type="ECO:0000313" key="2">
    <source>
        <dbReference type="Proteomes" id="UP001176961"/>
    </source>
</evidence>
<name>A0AA36GGS3_CYLNA</name>
<gene>
    <name evidence="1" type="ORF">CYNAS_LOCUS2526</name>
</gene>
<dbReference type="EMBL" id="CATQJL010000001">
    <property type="protein sequence ID" value="CAJ0590543.1"/>
    <property type="molecule type" value="Genomic_DNA"/>
</dbReference>
<keyword evidence="2" id="KW-1185">Reference proteome</keyword>
<accession>A0AA36GGS3</accession>
<dbReference type="AlphaFoldDB" id="A0AA36GGS3"/>
<evidence type="ECO:0000313" key="1">
    <source>
        <dbReference type="EMBL" id="CAJ0590543.1"/>
    </source>
</evidence>
<organism evidence="1 2">
    <name type="scientific">Cylicocyclus nassatus</name>
    <name type="common">Nematode worm</name>
    <dbReference type="NCBI Taxonomy" id="53992"/>
    <lineage>
        <taxon>Eukaryota</taxon>
        <taxon>Metazoa</taxon>
        <taxon>Ecdysozoa</taxon>
        <taxon>Nematoda</taxon>
        <taxon>Chromadorea</taxon>
        <taxon>Rhabditida</taxon>
        <taxon>Rhabditina</taxon>
        <taxon>Rhabditomorpha</taxon>
        <taxon>Strongyloidea</taxon>
        <taxon>Strongylidae</taxon>
        <taxon>Cylicocyclus</taxon>
    </lineage>
</organism>
<reference evidence="1" key="1">
    <citation type="submission" date="2023-07" db="EMBL/GenBank/DDBJ databases">
        <authorList>
            <consortium name="CYATHOMIX"/>
        </authorList>
    </citation>
    <scope>NUCLEOTIDE SEQUENCE</scope>
    <source>
        <strain evidence="1">N/A</strain>
    </source>
</reference>
<dbReference type="Proteomes" id="UP001176961">
    <property type="component" value="Unassembled WGS sequence"/>
</dbReference>
<comment type="caution">
    <text evidence="1">The sequence shown here is derived from an EMBL/GenBank/DDBJ whole genome shotgun (WGS) entry which is preliminary data.</text>
</comment>